<dbReference type="GO" id="GO:0006313">
    <property type="term" value="P:DNA transposition"/>
    <property type="evidence" value="ECO:0007669"/>
    <property type="project" value="InterPro"/>
</dbReference>
<proteinExistence type="predicted"/>
<dbReference type="GO" id="GO:0004803">
    <property type="term" value="F:transposase activity"/>
    <property type="evidence" value="ECO:0007669"/>
    <property type="project" value="InterPro"/>
</dbReference>
<reference evidence="2" key="1">
    <citation type="submission" date="2017-01" db="EMBL/GenBank/DDBJ databases">
        <authorList>
            <person name="Varghese N."/>
            <person name="Submissions S."/>
        </authorList>
    </citation>
    <scope>NUCLEOTIDE SEQUENCE [LARGE SCALE GENOMIC DNA]</scope>
    <source>
        <strain evidence="2">DSM 19945</strain>
    </source>
</reference>
<gene>
    <name evidence="1" type="ORF">SAMN05421580_10164</name>
</gene>
<evidence type="ECO:0000313" key="2">
    <source>
        <dbReference type="Proteomes" id="UP000186221"/>
    </source>
</evidence>
<evidence type="ECO:0000313" key="1">
    <source>
        <dbReference type="EMBL" id="SIS41389.1"/>
    </source>
</evidence>
<dbReference type="SUPFAM" id="SSF46689">
    <property type="entry name" value="Homeodomain-like"/>
    <property type="match status" value="1"/>
</dbReference>
<sequence>MPVAGICRKAGISQATCFNWKKKYGGLLPDEMRRLKLLEDEVVLEREGWRHSTKKTYCVYKAMGMQLRNKTPKRRVKGKLREDRAEALGPKLLLCDHVRRNHPVLTMIKNES</sequence>
<dbReference type="InterPro" id="IPR002514">
    <property type="entry name" value="Transposase_8"/>
</dbReference>
<dbReference type="Pfam" id="PF01527">
    <property type="entry name" value="HTH_Tnp_1"/>
    <property type="match status" value="1"/>
</dbReference>
<dbReference type="EMBL" id="FTOG01000001">
    <property type="protein sequence ID" value="SIS41389.1"/>
    <property type="molecule type" value="Genomic_DNA"/>
</dbReference>
<dbReference type="GO" id="GO:0003677">
    <property type="term" value="F:DNA binding"/>
    <property type="evidence" value="ECO:0007669"/>
    <property type="project" value="InterPro"/>
</dbReference>
<dbReference type="InterPro" id="IPR009057">
    <property type="entry name" value="Homeodomain-like_sf"/>
</dbReference>
<dbReference type="AlphaFoldDB" id="A0A1N7IWE0"/>
<accession>A0A1N7IWE0</accession>
<protein>
    <submittedName>
        <fullName evidence="1">Transposase</fullName>
    </submittedName>
</protein>
<organism evidence="1 2">
    <name type="scientific">Rhodobacter aestuarii</name>
    <dbReference type="NCBI Taxonomy" id="453582"/>
    <lineage>
        <taxon>Bacteria</taxon>
        <taxon>Pseudomonadati</taxon>
        <taxon>Pseudomonadota</taxon>
        <taxon>Alphaproteobacteria</taxon>
        <taxon>Rhodobacterales</taxon>
        <taxon>Rhodobacter group</taxon>
        <taxon>Rhodobacter</taxon>
    </lineage>
</organism>
<keyword evidence="2" id="KW-1185">Reference proteome</keyword>
<dbReference type="STRING" id="453582.SAMN05421580_10164"/>
<name>A0A1N7IWE0_9RHOB</name>
<dbReference type="Proteomes" id="UP000186221">
    <property type="component" value="Unassembled WGS sequence"/>
</dbReference>